<evidence type="ECO:0000313" key="2">
    <source>
        <dbReference type="EMBL" id="CAK9320542.1"/>
    </source>
</evidence>
<organism evidence="2 3">
    <name type="scientific">Citrullus colocynthis</name>
    <name type="common">colocynth</name>
    <dbReference type="NCBI Taxonomy" id="252529"/>
    <lineage>
        <taxon>Eukaryota</taxon>
        <taxon>Viridiplantae</taxon>
        <taxon>Streptophyta</taxon>
        <taxon>Embryophyta</taxon>
        <taxon>Tracheophyta</taxon>
        <taxon>Spermatophyta</taxon>
        <taxon>Magnoliopsida</taxon>
        <taxon>eudicotyledons</taxon>
        <taxon>Gunneridae</taxon>
        <taxon>Pentapetalae</taxon>
        <taxon>rosids</taxon>
        <taxon>fabids</taxon>
        <taxon>Cucurbitales</taxon>
        <taxon>Cucurbitaceae</taxon>
        <taxon>Benincaseae</taxon>
        <taxon>Citrullus</taxon>
    </lineage>
</organism>
<keyword evidence="3" id="KW-1185">Reference proteome</keyword>
<evidence type="ECO:0000256" key="1">
    <source>
        <dbReference type="SAM" id="Coils"/>
    </source>
</evidence>
<name>A0ABP0YPW4_9ROSI</name>
<accession>A0ABP0YPW4</accession>
<gene>
    <name evidence="2" type="ORF">CITCOLO1_LOCUS12592</name>
</gene>
<proteinExistence type="predicted"/>
<dbReference type="Proteomes" id="UP001642487">
    <property type="component" value="Chromosome 4"/>
</dbReference>
<dbReference type="EMBL" id="OZ021738">
    <property type="protein sequence ID" value="CAK9320542.1"/>
    <property type="molecule type" value="Genomic_DNA"/>
</dbReference>
<feature type="coiled-coil region" evidence="1">
    <location>
        <begin position="30"/>
        <end position="64"/>
    </location>
</feature>
<sequence>MCNGHYRSLFRGSLSPYQTSVPENGDAFVVDNLRGRLEETESRLAQVRAREAELSRLLEEMKRLVSVMEILENYLKRQYNYRQEYVVRLLSPSSLIVFAIKSMDIFALDFTFFYNITSHFVSISQSNTGFQNSLAETLRKSSISSTEAISLGNGIVELIPLARPIAGELSMPNERESMRRMFC</sequence>
<protein>
    <submittedName>
        <fullName evidence="2">Uncharacterized protein</fullName>
    </submittedName>
</protein>
<keyword evidence="1" id="KW-0175">Coiled coil</keyword>
<reference evidence="2 3" key="1">
    <citation type="submission" date="2024-03" db="EMBL/GenBank/DDBJ databases">
        <authorList>
            <person name="Gkanogiannis A."/>
            <person name="Becerra Lopez-Lavalle L."/>
        </authorList>
    </citation>
    <scope>NUCLEOTIDE SEQUENCE [LARGE SCALE GENOMIC DNA]</scope>
</reference>
<evidence type="ECO:0000313" key="3">
    <source>
        <dbReference type="Proteomes" id="UP001642487"/>
    </source>
</evidence>